<reference evidence="10" key="1">
    <citation type="submission" date="2016-04" db="EMBL/GenBank/DDBJ databases">
        <authorList>
            <person name="Evans L.H."/>
            <person name="Alamgir A."/>
            <person name="Owens N."/>
            <person name="Weber N.D."/>
            <person name="Virtaneva K."/>
            <person name="Barbian K."/>
            <person name="Babar A."/>
            <person name="Rosenke K."/>
        </authorList>
    </citation>
    <scope>NUCLEOTIDE SEQUENCE [LARGE SCALE GENOMIC DNA]</scope>
    <source>
        <strain evidence="10">CBS 101.48</strain>
    </source>
</reference>
<comment type="similarity">
    <text evidence="2">Belongs to the MRG family.</text>
</comment>
<dbReference type="Pfam" id="PF22732">
    <property type="entry name" value="MSL3_chromo-like"/>
    <property type="match status" value="1"/>
</dbReference>
<evidence type="ECO:0000256" key="6">
    <source>
        <dbReference type="ARBA" id="ARBA00023163"/>
    </source>
</evidence>
<keyword evidence="6" id="KW-0804">Transcription</keyword>
<evidence type="ECO:0000256" key="4">
    <source>
        <dbReference type="ARBA" id="ARBA00022853"/>
    </source>
</evidence>
<dbReference type="InterPro" id="IPR026541">
    <property type="entry name" value="MRG_dom"/>
</dbReference>
<keyword evidence="4" id="KW-0156">Chromatin regulator</keyword>
<evidence type="ECO:0000256" key="7">
    <source>
        <dbReference type="ARBA" id="ARBA00023242"/>
    </source>
</evidence>
<keyword evidence="11" id="KW-1185">Reference proteome</keyword>
<dbReference type="Proteomes" id="UP000078561">
    <property type="component" value="Unassembled WGS sequence"/>
</dbReference>
<keyword evidence="5" id="KW-0805">Transcription regulation</keyword>
<dbReference type="PIRSF" id="PIRSF038133">
    <property type="entry name" value="HAT_Nua4_EAF3/MRG15"/>
    <property type="match status" value="1"/>
</dbReference>
<organism evidence="10">
    <name type="scientific">Absidia glauca</name>
    <name type="common">Pin mould</name>
    <dbReference type="NCBI Taxonomy" id="4829"/>
    <lineage>
        <taxon>Eukaryota</taxon>
        <taxon>Fungi</taxon>
        <taxon>Fungi incertae sedis</taxon>
        <taxon>Mucoromycota</taxon>
        <taxon>Mucoromycotina</taxon>
        <taxon>Mucoromycetes</taxon>
        <taxon>Mucorales</taxon>
        <taxon>Cunninghamellaceae</taxon>
        <taxon>Absidia</taxon>
    </lineage>
</organism>
<comment type="subcellular location">
    <subcellularLocation>
        <location evidence="1">Nucleus</location>
    </subcellularLocation>
</comment>
<dbReference type="InterPro" id="IPR053820">
    <property type="entry name" value="MSL3_chromo-like"/>
</dbReference>
<dbReference type="Gene3D" id="1.10.274.30">
    <property type="entry name" value="MRG domain"/>
    <property type="match status" value="1"/>
</dbReference>
<evidence type="ECO:0000256" key="2">
    <source>
        <dbReference type="ARBA" id="ARBA00009093"/>
    </source>
</evidence>
<dbReference type="GO" id="GO:0006355">
    <property type="term" value="P:regulation of DNA-templated transcription"/>
    <property type="evidence" value="ECO:0007669"/>
    <property type="project" value="InterPro"/>
</dbReference>
<evidence type="ECO:0000256" key="3">
    <source>
        <dbReference type="ARBA" id="ARBA00018505"/>
    </source>
</evidence>
<feature type="domain" description="Chromo" evidence="9">
    <location>
        <begin position="23"/>
        <end position="80"/>
    </location>
</feature>
<gene>
    <name evidence="10" type="primary">ABSGL_04907.1 scaffold 6065</name>
</gene>
<dbReference type="OMA" id="HKFFDIE"/>
<sequence length="289" mass="34110">MADSTFFTYSQDEKVLCYHGPLVYEAQILDRKVDLDSNDEAKPLYKVHYQGWNKKWNEWVDDSRLMNLSKANLDLQQHIKTLYLSKAKLKKHPTNKVTQTKRKRAQEEEPEKQKESPRLHLDIPQTLKNLLVDDWENITLRQQLVPLPRQPTITQILTEYKEYKINKRTADKHSNPDMLEQIIQGLCMYFDKALGPVLLYRFERRQYHDIQKTQSTKDLTDIYGAEHLLRLFVQLPKLVAQTSMTEDTTSVLNDYLVDILQYLSKRQKQLFVPEYQNATPAYISLVNHG</sequence>
<dbReference type="Pfam" id="PF05712">
    <property type="entry name" value="MRG"/>
    <property type="match status" value="1"/>
</dbReference>
<dbReference type="PROSITE" id="PS51640">
    <property type="entry name" value="MRG"/>
    <property type="match status" value="1"/>
</dbReference>
<feature type="compositionally biased region" description="Basic and acidic residues" evidence="8">
    <location>
        <begin position="105"/>
        <end position="118"/>
    </location>
</feature>
<dbReference type="PANTHER" id="PTHR10880">
    <property type="entry name" value="MORTALITY FACTOR 4-LIKE PROTEIN"/>
    <property type="match status" value="1"/>
</dbReference>
<feature type="compositionally biased region" description="Basic residues" evidence="8">
    <location>
        <begin position="90"/>
        <end position="104"/>
    </location>
</feature>
<accession>A0A168MVM1</accession>
<proteinExistence type="inferred from homology"/>
<dbReference type="SMART" id="SM00298">
    <property type="entry name" value="CHROMO"/>
    <property type="match status" value="1"/>
</dbReference>
<dbReference type="SUPFAM" id="SSF54160">
    <property type="entry name" value="Chromo domain-like"/>
    <property type="match status" value="1"/>
</dbReference>
<dbReference type="STRING" id="4829.A0A168MVM1"/>
<dbReference type="InterPro" id="IPR038217">
    <property type="entry name" value="MRG_C_sf"/>
</dbReference>
<evidence type="ECO:0000259" key="9">
    <source>
        <dbReference type="SMART" id="SM00298"/>
    </source>
</evidence>
<dbReference type="GO" id="GO:0032221">
    <property type="term" value="C:Rpd3S complex"/>
    <property type="evidence" value="ECO:0007669"/>
    <property type="project" value="TreeGrafter"/>
</dbReference>
<dbReference type="Gene3D" id="2.30.30.140">
    <property type="match status" value="1"/>
</dbReference>
<evidence type="ECO:0000313" key="11">
    <source>
        <dbReference type="Proteomes" id="UP000078561"/>
    </source>
</evidence>
<dbReference type="InterPro" id="IPR000953">
    <property type="entry name" value="Chromo/chromo_shadow_dom"/>
</dbReference>
<dbReference type="PANTHER" id="PTHR10880:SF15">
    <property type="entry name" value="MSL COMPLEX SUBUNIT 3"/>
    <property type="match status" value="1"/>
</dbReference>
<dbReference type="GO" id="GO:0035267">
    <property type="term" value="C:NuA4 histone acetyltransferase complex"/>
    <property type="evidence" value="ECO:0007669"/>
    <property type="project" value="TreeGrafter"/>
</dbReference>
<protein>
    <recommendedName>
        <fullName evidence="3">Chromatin modification-related protein EAF3</fullName>
    </recommendedName>
</protein>
<dbReference type="AlphaFoldDB" id="A0A168MVM1"/>
<keyword evidence="7" id="KW-0539">Nucleus</keyword>
<evidence type="ECO:0000313" key="10">
    <source>
        <dbReference type="EMBL" id="SAL99306.1"/>
    </source>
</evidence>
<evidence type="ECO:0000256" key="1">
    <source>
        <dbReference type="ARBA" id="ARBA00004123"/>
    </source>
</evidence>
<name>A0A168MVM1_ABSGL</name>
<dbReference type="OrthoDB" id="124855at2759"/>
<evidence type="ECO:0000256" key="5">
    <source>
        <dbReference type="ARBA" id="ARBA00023015"/>
    </source>
</evidence>
<evidence type="ECO:0000256" key="8">
    <source>
        <dbReference type="SAM" id="MobiDB-lite"/>
    </source>
</evidence>
<dbReference type="InParanoid" id="A0A168MVM1"/>
<dbReference type="InterPro" id="IPR008676">
    <property type="entry name" value="MRG"/>
</dbReference>
<dbReference type="EMBL" id="LT552609">
    <property type="protein sequence ID" value="SAL99306.1"/>
    <property type="molecule type" value="Genomic_DNA"/>
</dbReference>
<feature type="region of interest" description="Disordered" evidence="8">
    <location>
        <begin position="90"/>
        <end position="118"/>
    </location>
</feature>
<dbReference type="InterPro" id="IPR016197">
    <property type="entry name" value="Chromo-like_dom_sf"/>
</dbReference>
<dbReference type="FunCoup" id="A0A168MVM1">
    <property type="interactions" value="511"/>
</dbReference>
<dbReference type="GO" id="GO:0006325">
    <property type="term" value="P:chromatin organization"/>
    <property type="evidence" value="ECO:0007669"/>
    <property type="project" value="UniProtKB-KW"/>
</dbReference>